<keyword evidence="1" id="KW-1133">Transmembrane helix</keyword>
<name>A0A7E4VQ76_PANRE</name>
<proteinExistence type="predicted"/>
<dbReference type="AlphaFoldDB" id="A0A7E4VQ76"/>
<reference evidence="2" key="1">
    <citation type="journal article" date="2013" name="Genetics">
        <title>The draft genome and transcriptome of Panagrellus redivivus are shaped by the harsh demands of a free-living lifestyle.</title>
        <authorList>
            <person name="Srinivasan J."/>
            <person name="Dillman A.R."/>
            <person name="Macchietto M.G."/>
            <person name="Heikkinen L."/>
            <person name="Lakso M."/>
            <person name="Fracchia K.M."/>
            <person name="Antoshechkin I."/>
            <person name="Mortazavi A."/>
            <person name="Wong G."/>
            <person name="Sternberg P.W."/>
        </authorList>
    </citation>
    <scope>NUCLEOTIDE SEQUENCE [LARGE SCALE GENOMIC DNA]</scope>
    <source>
        <strain evidence="2">MT8872</strain>
    </source>
</reference>
<evidence type="ECO:0000256" key="1">
    <source>
        <dbReference type="SAM" id="Phobius"/>
    </source>
</evidence>
<dbReference type="WBParaSite" id="Pan_g23653.t1">
    <property type="protein sequence ID" value="Pan_g23653.t1"/>
    <property type="gene ID" value="Pan_g23653"/>
</dbReference>
<keyword evidence="1" id="KW-0472">Membrane</keyword>
<organism evidence="2 3">
    <name type="scientific">Panagrellus redivivus</name>
    <name type="common">Microworm</name>
    <dbReference type="NCBI Taxonomy" id="6233"/>
    <lineage>
        <taxon>Eukaryota</taxon>
        <taxon>Metazoa</taxon>
        <taxon>Ecdysozoa</taxon>
        <taxon>Nematoda</taxon>
        <taxon>Chromadorea</taxon>
        <taxon>Rhabditida</taxon>
        <taxon>Tylenchina</taxon>
        <taxon>Panagrolaimomorpha</taxon>
        <taxon>Panagrolaimoidea</taxon>
        <taxon>Panagrolaimidae</taxon>
        <taxon>Panagrellus</taxon>
    </lineage>
</organism>
<evidence type="ECO:0000313" key="2">
    <source>
        <dbReference type="Proteomes" id="UP000492821"/>
    </source>
</evidence>
<evidence type="ECO:0000313" key="3">
    <source>
        <dbReference type="WBParaSite" id="Pan_g23653.t1"/>
    </source>
</evidence>
<keyword evidence="2" id="KW-1185">Reference proteome</keyword>
<reference evidence="3" key="2">
    <citation type="submission" date="2020-10" db="UniProtKB">
        <authorList>
            <consortium name="WormBaseParasite"/>
        </authorList>
    </citation>
    <scope>IDENTIFICATION</scope>
</reference>
<feature type="transmembrane region" description="Helical" evidence="1">
    <location>
        <begin position="89"/>
        <end position="107"/>
    </location>
</feature>
<keyword evidence="1" id="KW-0812">Transmembrane</keyword>
<dbReference type="Proteomes" id="UP000492821">
    <property type="component" value="Unassembled WGS sequence"/>
</dbReference>
<sequence>MFPLYPLISVVTNLDPRINLSFLSPAAGANEHGVALTVTLIWNESPPRRSAYFRRVEAPSRRLAFAGAWQWVNPVTGLAIEWCRSNAKVTFIFIVTFLSLMVTSPMSPMAWKFFMQSTLGASLSIHLVTLTHTPLQIKVQPTSNQPRPPG</sequence>
<protein>
    <submittedName>
        <fullName evidence="3">Uncharacterized protein</fullName>
    </submittedName>
</protein>
<accession>A0A7E4VQ76</accession>